<keyword evidence="6 8" id="KW-0472">Membrane</keyword>
<comment type="similarity">
    <text evidence="8 9">Belongs to the TonB-dependent receptor family.</text>
</comment>
<dbReference type="InterPro" id="IPR012910">
    <property type="entry name" value="Plug_dom"/>
</dbReference>
<keyword evidence="3 8" id="KW-1134">Transmembrane beta strand</keyword>
<dbReference type="Gene3D" id="2.40.170.20">
    <property type="entry name" value="TonB-dependent receptor, beta-barrel domain"/>
    <property type="match status" value="1"/>
</dbReference>
<evidence type="ECO:0000256" key="5">
    <source>
        <dbReference type="ARBA" id="ARBA00023077"/>
    </source>
</evidence>
<evidence type="ECO:0000256" key="1">
    <source>
        <dbReference type="ARBA" id="ARBA00004571"/>
    </source>
</evidence>
<feature type="signal peptide" evidence="10">
    <location>
        <begin position="1"/>
        <end position="33"/>
    </location>
</feature>
<dbReference type="InterPro" id="IPR037066">
    <property type="entry name" value="Plug_dom_sf"/>
</dbReference>
<feature type="domain" description="TonB-dependent receptor plug" evidence="12">
    <location>
        <begin position="67"/>
        <end position="175"/>
    </location>
</feature>
<gene>
    <name evidence="13" type="ORF">RI845_17005</name>
</gene>
<reference evidence="14" key="1">
    <citation type="submission" date="2023-09" db="EMBL/GenBank/DDBJ databases">
        <authorList>
            <person name="Li S."/>
            <person name="Li X."/>
            <person name="Zhang C."/>
            <person name="Zhao Z."/>
        </authorList>
    </citation>
    <scope>NUCLEOTIDE SEQUENCE [LARGE SCALE GENOMIC DNA]</scope>
    <source>
        <strain evidence="14">SQ345</strain>
    </source>
</reference>
<keyword evidence="10" id="KW-0732">Signal</keyword>
<evidence type="ECO:0000259" key="11">
    <source>
        <dbReference type="Pfam" id="PF00593"/>
    </source>
</evidence>
<proteinExistence type="inferred from homology"/>
<evidence type="ECO:0000256" key="2">
    <source>
        <dbReference type="ARBA" id="ARBA00022448"/>
    </source>
</evidence>
<dbReference type="PROSITE" id="PS52016">
    <property type="entry name" value="TONB_DEPENDENT_REC_3"/>
    <property type="match status" value="1"/>
</dbReference>
<dbReference type="SUPFAM" id="SSF56935">
    <property type="entry name" value="Porins"/>
    <property type="match status" value="1"/>
</dbReference>
<dbReference type="InterPro" id="IPR036942">
    <property type="entry name" value="Beta-barrel_TonB_sf"/>
</dbReference>
<sequence length="1041" mass="115284">MSMNTKFQVNKLATAVSAALCSLLFATSLTAQAAEETKEVESNVTDETEVIEVTGYRASLQKGLDKKKESKNIVDSVIAEDIGKMADANVAESLQRITGVSINREGGEGTTISVRGMGGNLNNISVNGQIVNSGGDAGTQNGSDAVGLNVMSANMLSAIDVIKTPSAKHEEGSLGAQVNLKTIKPLDRQKRSFNASITANHNEFSEETDPSAQFNYIDQFMDNKIGLAVGLNYENRNVREDSIQTYGWGAANFKQDIAGRKYSEDASGNVYRVADNGEVFDAYGNAASGVDIADLTETAQRAYFMRHLYSKHSNQERERKGINFTLQYQPTEEFNSYLDVTHTSLEIEDDFSMFRRNFNGGGQNRPNLAADIDPNSQTVITAVNLKGSRSMLPRETKKETKMTVVNLGADYVLDDWRIHTSLGYSLTDESYPENARFNIGGGGTLGGYSIAEDSKVPELIWANALNNGKSIPLYPETAEELAALPSGQRAGALADITADGINYYSPMAEHANVFQVWNDERELEDESVTAQVDFEYFLDSDNWHSIEFGFKYTDRKTDRYHSQNRVHTQNDLGLPRGDILLGEDDLIAPFPVDDFLDGEGSSSGPYQGTVTEWTYTDFAATGNAVLDSYNALHGTNLTHTSQLPYTLDLRPSYQVEQTYLAGYLQLNVDTLDGALVGDIGVRAVRTELDTQGYGGGTVDATVCTRDDDFVMEDCVNSYRQIDEKHDYTEYLPSANFRYQLSEEVFSHAAVGRVMARPSPFEVAPFAIDKVNTGNPDSAKRTEGDTYLNPYTAWQYDLSLEWYFQEGGILSAGLFHKDIEDFIYSRTVLVDEVMLDGSGEPYEGNYGDDEFPDVRPIKPYYSKKPVNGGSASISGVELNYQQTFTMLPGIWSGLGASVNYTYADSDTTYAATDADGEEVEVSMPFIGQSEHTVNSSIFWERDKHSIRLSYNYRTDSLYRPTGELTDMVWNDSYGQLDFAANYQVTENISLGFQAVNITDERPYRYHTNSWDGNPLDGDAYENRLASYRVTGSTYRLVLRGNF</sequence>
<comment type="subcellular location">
    <subcellularLocation>
        <location evidence="1 8">Cell outer membrane</location>
        <topology evidence="1 8">Multi-pass membrane protein</topology>
    </subcellularLocation>
</comment>
<evidence type="ECO:0000259" key="12">
    <source>
        <dbReference type="Pfam" id="PF07715"/>
    </source>
</evidence>
<dbReference type="RefSeq" id="WP_348387369.1">
    <property type="nucleotide sequence ID" value="NZ_CP134146.1"/>
</dbReference>
<dbReference type="Pfam" id="PF07715">
    <property type="entry name" value="Plug"/>
    <property type="match status" value="1"/>
</dbReference>
<dbReference type="Pfam" id="PF00593">
    <property type="entry name" value="TonB_dep_Rec_b-barrel"/>
    <property type="match status" value="1"/>
</dbReference>
<evidence type="ECO:0000256" key="7">
    <source>
        <dbReference type="ARBA" id="ARBA00023237"/>
    </source>
</evidence>
<feature type="chain" id="PRO_5047470897" evidence="10">
    <location>
        <begin position="34"/>
        <end position="1041"/>
    </location>
</feature>
<feature type="domain" description="TonB-dependent receptor-like beta-barrel" evidence="11">
    <location>
        <begin position="518"/>
        <end position="996"/>
    </location>
</feature>
<evidence type="ECO:0000256" key="10">
    <source>
        <dbReference type="SAM" id="SignalP"/>
    </source>
</evidence>
<keyword evidence="14" id="KW-1185">Reference proteome</keyword>
<dbReference type="Gene3D" id="2.170.130.10">
    <property type="entry name" value="TonB-dependent receptor, plug domain"/>
    <property type="match status" value="1"/>
</dbReference>
<dbReference type="InterPro" id="IPR000531">
    <property type="entry name" value="Beta-barrel_TonB"/>
</dbReference>
<accession>A0ABY9THA0</accession>
<evidence type="ECO:0000256" key="3">
    <source>
        <dbReference type="ARBA" id="ARBA00022452"/>
    </source>
</evidence>
<keyword evidence="5 9" id="KW-0798">TonB box</keyword>
<evidence type="ECO:0000313" key="13">
    <source>
        <dbReference type="EMBL" id="WNC68212.1"/>
    </source>
</evidence>
<organism evidence="13 14">
    <name type="scientific">Thalassotalea nanhaiensis</name>
    <dbReference type="NCBI Taxonomy" id="3065648"/>
    <lineage>
        <taxon>Bacteria</taxon>
        <taxon>Pseudomonadati</taxon>
        <taxon>Pseudomonadota</taxon>
        <taxon>Gammaproteobacteria</taxon>
        <taxon>Alteromonadales</taxon>
        <taxon>Colwelliaceae</taxon>
        <taxon>Thalassotalea</taxon>
    </lineage>
</organism>
<keyword evidence="4 8" id="KW-0812">Transmembrane</keyword>
<dbReference type="Proteomes" id="UP001248581">
    <property type="component" value="Chromosome"/>
</dbReference>
<name>A0ABY9THA0_9GAMM</name>
<evidence type="ECO:0000313" key="14">
    <source>
        <dbReference type="Proteomes" id="UP001248581"/>
    </source>
</evidence>
<dbReference type="InterPro" id="IPR010104">
    <property type="entry name" value="TonB_rcpt_bac"/>
</dbReference>
<keyword evidence="7 8" id="KW-0998">Cell outer membrane</keyword>
<dbReference type="PANTHER" id="PTHR40980:SF3">
    <property type="entry name" value="TONB-DEPENDENT RECEPTOR-LIKE BETA-BARREL DOMAIN-CONTAINING PROTEIN"/>
    <property type="match status" value="1"/>
</dbReference>
<evidence type="ECO:0000256" key="8">
    <source>
        <dbReference type="PROSITE-ProRule" id="PRU01360"/>
    </source>
</evidence>
<keyword evidence="13" id="KW-0675">Receptor</keyword>
<evidence type="ECO:0000256" key="6">
    <source>
        <dbReference type="ARBA" id="ARBA00023136"/>
    </source>
</evidence>
<protein>
    <submittedName>
        <fullName evidence="13">TonB-dependent receptor</fullName>
    </submittedName>
</protein>
<dbReference type="NCBIfam" id="TIGR01782">
    <property type="entry name" value="TonB-Xanth-Caul"/>
    <property type="match status" value="1"/>
</dbReference>
<keyword evidence="2 8" id="KW-0813">Transport</keyword>
<dbReference type="PANTHER" id="PTHR40980">
    <property type="entry name" value="PLUG DOMAIN-CONTAINING PROTEIN"/>
    <property type="match status" value="1"/>
</dbReference>
<evidence type="ECO:0000256" key="9">
    <source>
        <dbReference type="RuleBase" id="RU003357"/>
    </source>
</evidence>
<dbReference type="EMBL" id="CP134146">
    <property type="protein sequence ID" value="WNC68212.1"/>
    <property type="molecule type" value="Genomic_DNA"/>
</dbReference>
<evidence type="ECO:0000256" key="4">
    <source>
        <dbReference type="ARBA" id="ARBA00022692"/>
    </source>
</evidence>
<dbReference type="InterPro" id="IPR039426">
    <property type="entry name" value="TonB-dep_rcpt-like"/>
</dbReference>